<protein>
    <submittedName>
        <fullName evidence="1">Uncharacterized protein</fullName>
    </submittedName>
</protein>
<reference evidence="1" key="1">
    <citation type="submission" date="2016-10" db="EMBL/GenBank/DDBJ databases">
        <title>Agrobacterium Ti plasmids: Classification based on T-DNA and Vir regions organization.</title>
        <authorList>
            <person name="Nabi N."/>
            <person name="Vial L."/>
            <person name="Ben Hafsa A."/>
            <person name="Chapulliot D."/>
            <person name="Berard A."/>
            <person name="Chauveau A."/>
            <person name="Le Paslier M.-C."/>
            <person name="Harzallah Skhiri F."/>
            <person name="Brunel D."/>
            <person name="Nesme X."/>
            <person name="Chaouachi M."/>
        </authorList>
    </citation>
    <scope>NUCLEOTIDE SEQUENCE</scope>
    <source>
        <strain evidence="1">CFBP4424</strain>
        <plasmid evidence="1">pTi_CFBP4424</plasmid>
    </source>
</reference>
<keyword evidence="1" id="KW-0614">Plasmid</keyword>
<accession>A0A2Z2Q2F2</accession>
<dbReference type="EMBL" id="KY000062">
    <property type="protein sequence ID" value="ASK47309.1"/>
    <property type="molecule type" value="Genomic_DNA"/>
</dbReference>
<organism evidence="1">
    <name type="scientific">Agrobacterium tomkonis</name>
    <dbReference type="NCBI Taxonomy" id="1183410"/>
    <lineage>
        <taxon>Bacteria</taxon>
        <taxon>Pseudomonadati</taxon>
        <taxon>Pseudomonadota</taxon>
        <taxon>Alphaproteobacteria</taxon>
        <taxon>Hyphomicrobiales</taxon>
        <taxon>Rhizobiaceae</taxon>
        <taxon>Rhizobium/Agrobacterium group</taxon>
        <taxon>Agrobacterium</taxon>
        <taxon>Agrobacterium tumefaciens complex</taxon>
    </lineage>
</organism>
<proteinExistence type="predicted"/>
<dbReference type="RefSeq" id="WP_052821208.1">
    <property type="nucleotide sequence ID" value="NZ_JABXYF010000024.1"/>
</dbReference>
<sequence length="81" mass="8873">MIVPGTTLNACARTSTEFLESDTPQSREKLYINPGVVIGGWKIPDDLANRFFNKPALHSLVSGKARGPAEKEASKRTFVKI</sequence>
<geneLocation type="plasmid" evidence="1">
    <name>pTi_CFBP4424</name>
</geneLocation>
<dbReference type="AlphaFoldDB" id="A0A2Z2Q2F2"/>
<name>A0A2Z2Q2F2_9HYPH</name>
<evidence type="ECO:0000313" key="1">
    <source>
        <dbReference type="EMBL" id="ASK47309.1"/>
    </source>
</evidence>